<keyword evidence="1" id="KW-0175">Coiled coil</keyword>
<gene>
    <name evidence="3" type="ORF">GOODEAATRI_028031</name>
</gene>
<feature type="region of interest" description="Disordered" evidence="2">
    <location>
        <begin position="55"/>
        <end position="110"/>
    </location>
</feature>
<protein>
    <submittedName>
        <fullName evidence="3">Uncharacterized protein</fullName>
    </submittedName>
</protein>
<name>A0ABV0Q1P3_9TELE</name>
<sequence length="629" mass="68902">TVLSQSVCTNTLKYIEDLNPSEAPEEGQKESSPFGRLAVKLGLPANCDIDLRKQEELEEQTAGSVSSLEGFSPSSHGGESTHHGGRGGGGRLGKKVAANEEQEEEEWEIPWVLIPITERYSQRDRNIPQDPRFQHLDSATGITLATKSPRRSPASSPERSPPPSYPSPETTPPPSPDHERETELQRKEIKTEELSVHAEMDLFTVPPPALRFKSSPSHSEQAEETGGETEKMVEANVERAAEEEEMQPEEKEHNQLEEAAENCEQHEEKDVKVEMVGEQNQKRELNEPNGGSLLSSAISAGTACPNRDVDSVVDKHLEEFTSDIQLLLQDEGVNYSLSQLSHSPLSTNTPQDMLPYTSLLPFSQYVSFYNPCPSASDYVTSLHDGISGLLAEFEERWSRANAGGSRTPVDATLATTVSDFVASVRAGKTSTGRTDEAFDDCSEQMSADLEPSLPGPACSRAEAVWEPDSANWRNPPVPRLSLSDPPSASGSVWGCLNQDVMQPQDIAAVRTVLFPAAEEGKESLTGADCTVTFPGLSSGSETEQFHSFKPVPSPNFPSALEPCAAPVPSTTHINSVIDQLEPNVLNNLAEIIKDIKRKSPQFYLHCTEPGDQVYEEVKVRRHAAEFYWD</sequence>
<dbReference type="Proteomes" id="UP001476798">
    <property type="component" value="Unassembled WGS sequence"/>
</dbReference>
<reference evidence="3 4" key="1">
    <citation type="submission" date="2021-06" db="EMBL/GenBank/DDBJ databases">
        <authorList>
            <person name="Palmer J.M."/>
        </authorList>
    </citation>
    <scope>NUCLEOTIDE SEQUENCE [LARGE SCALE GENOMIC DNA]</scope>
    <source>
        <strain evidence="3 4">GA_2019</strain>
        <tissue evidence="3">Muscle</tissue>
    </source>
</reference>
<evidence type="ECO:0000313" key="4">
    <source>
        <dbReference type="Proteomes" id="UP001476798"/>
    </source>
</evidence>
<evidence type="ECO:0000313" key="3">
    <source>
        <dbReference type="EMBL" id="MEQ2189700.1"/>
    </source>
</evidence>
<feature type="region of interest" description="Disordered" evidence="2">
    <location>
        <begin position="127"/>
        <end position="232"/>
    </location>
</feature>
<keyword evidence="4" id="KW-1185">Reference proteome</keyword>
<feature type="compositionally biased region" description="Basic and acidic residues" evidence="2">
    <location>
        <begin position="176"/>
        <end position="200"/>
    </location>
</feature>
<dbReference type="EMBL" id="JAHRIO010093746">
    <property type="protein sequence ID" value="MEQ2189700.1"/>
    <property type="molecule type" value="Genomic_DNA"/>
</dbReference>
<feature type="compositionally biased region" description="Pro residues" evidence="2">
    <location>
        <begin position="159"/>
        <end position="175"/>
    </location>
</feature>
<evidence type="ECO:0000256" key="2">
    <source>
        <dbReference type="SAM" id="MobiDB-lite"/>
    </source>
</evidence>
<feature type="non-terminal residue" evidence="3">
    <location>
        <position position="1"/>
    </location>
</feature>
<evidence type="ECO:0000256" key="1">
    <source>
        <dbReference type="SAM" id="Coils"/>
    </source>
</evidence>
<feature type="compositionally biased region" description="Polar residues" evidence="2">
    <location>
        <begin position="61"/>
        <end position="73"/>
    </location>
</feature>
<proteinExistence type="predicted"/>
<comment type="caution">
    <text evidence="3">The sequence shown here is derived from an EMBL/GenBank/DDBJ whole genome shotgun (WGS) entry which is preliminary data.</text>
</comment>
<organism evidence="3 4">
    <name type="scientific">Goodea atripinnis</name>
    <dbReference type="NCBI Taxonomy" id="208336"/>
    <lineage>
        <taxon>Eukaryota</taxon>
        <taxon>Metazoa</taxon>
        <taxon>Chordata</taxon>
        <taxon>Craniata</taxon>
        <taxon>Vertebrata</taxon>
        <taxon>Euteleostomi</taxon>
        <taxon>Actinopterygii</taxon>
        <taxon>Neopterygii</taxon>
        <taxon>Teleostei</taxon>
        <taxon>Neoteleostei</taxon>
        <taxon>Acanthomorphata</taxon>
        <taxon>Ovalentaria</taxon>
        <taxon>Atherinomorphae</taxon>
        <taxon>Cyprinodontiformes</taxon>
        <taxon>Goodeidae</taxon>
        <taxon>Goodea</taxon>
    </lineage>
</organism>
<accession>A0ABV0Q1P3</accession>
<feature type="coiled-coil region" evidence="1">
    <location>
        <begin position="239"/>
        <end position="269"/>
    </location>
</feature>